<feature type="domain" description="RagB/SusD" evidence="7">
    <location>
        <begin position="333"/>
        <end position="420"/>
    </location>
</feature>
<evidence type="ECO:0000256" key="3">
    <source>
        <dbReference type="ARBA" id="ARBA00022729"/>
    </source>
</evidence>
<evidence type="ECO:0000313" key="10">
    <source>
        <dbReference type="Proteomes" id="UP000426027"/>
    </source>
</evidence>
<feature type="signal peptide" evidence="6">
    <location>
        <begin position="1"/>
        <end position="19"/>
    </location>
</feature>
<dbReference type="InterPro" id="IPR012944">
    <property type="entry name" value="SusD_RagB_dom"/>
</dbReference>
<feature type="domain" description="SusD-like N-terminal" evidence="8">
    <location>
        <begin position="99"/>
        <end position="232"/>
    </location>
</feature>
<evidence type="ECO:0000256" key="5">
    <source>
        <dbReference type="ARBA" id="ARBA00023237"/>
    </source>
</evidence>
<protein>
    <submittedName>
        <fullName evidence="9">RagB/SusD family nutrient uptake outer membrane protein</fullName>
    </submittedName>
</protein>
<dbReference type="AlphaFoldDB" id="A0A6I6GPB8"/>
<feature type="chain" id="PRO_5026116890" evidence="6">
    <location>
        <begin position="20"/>
        <end position="452"/>
    </location>
</feature>
<organism evidence="9 10">
    <name type="scientific">Phnomibacter ginsenosidimutans</name>
    <dbReference type="NCBI Taxonomy" id="2676868"/>
    <lineage>
        <taxon>Bacteria</taxon>
        <taxon>Pseudomonadati</taxon>
        <taxon>Bacteroidota</taxon>
        <taxon>Chitinophagia</taxon>
        <taxon>Chitinophagales</taxon>
        <taxon>Chitinophagaceae</taxon>
        <taxon>Phnomibacter</taxon>
    </lineage>
</organism>
<comment type="subcellular location">
    <subcellularLocation>
        <location evidence="1">Cell outer membrane</location>
    </subcellularLocation>
</comment>
<dbReference type="InterPro" id="IPR011990">
    <property type="entry name" value="TPR-like_helical_dom_sf"/>
</dbReference>
<name>A0A6I6GPB8_9BACT</name>
<dbReference type="Proteomes" id="UP000426027">
    <property type="component" value="Chromosome"/>
</dbReference>
<dbReference type="InterPro" id="IPR033985">
    <property type="entry name" value="SusD-like_N"/>
</dbReference>
<evidence type="ECO:0000259" key="8">
    <source>
        <dbReference type="Pfam" id="PF14322"/>
    </source>
</evidence>
<dbReference type="PROSITE" id="PS51257">
    <property type="entry name" value="PROKAR_LIPOPROTEIN"/>
    <property type="match status" value="1"/>
</dbReference>
<keyword evidence="5" id="KW-0998">Cell outer membrane</keyword>
<evidence type="ECO:0000256" key="4">
    <source>
        <dbReference type="ARBA" id="ARBA00023136"/>
    </source>
</evidence>
<dbReference type="EMBL" id="CP046566">
    <property type="protein sequence ID" value="QGW26929.1"/>
    <property type="molecule type" value="Genomic_DNA"/>
</dbReference>
<evidence type="ECO:0000256" key="1">
    <source>
        <dbReference type="ARBA" id="ARBA00004442"/>
    </source>
</evidence>
<keyword evidence="4" id="KW-0472">Membrane</keyword>
<sequence>MTKKISISLLVAATLFASSCDKKLNLQDPQAIDATTALSTDDRVKKVLIGNYAALGSASLYGGDVLWMSELLASDGELTWVGTFPDPRQIWGKNMLVNNSNAFATYAAAYRVIYNSNNILANLSVVKTADQPKVEGEAKFQRALAYFELVKFFGEKPYVAGSTTTLKGVPVITTPGPSAPQSTEYNLPRASVEAVYQQVIQDLTDAESKLPNTNGVYANKPSAQLALARVYLQQAKFTEARDAANRCITTATANGFSLVSGYDAAFNNAANTREDLFAMQYNLVSGTNSCFTYFSTGTYGARDGDIEVTDKHMNKYAAGDTRKDLFFFDAGAYRVGKWRDNYRNVKVFRLAEAYLTRAECNARLGQNAASVAADIKLIRDRAGLPELAAPTLAQILNERELELAFEGQGIWDAKRLKLSVDGRSWDDPKLTFPMPLRERNINGGLDQNPGYN</sequence>
<reference evidence="9 10" key="1">
    <citation type="submission" date="2019-11" db="EMBL/GenBank/DDBJ databases">
        <authorList>
            <person name="Im W.T."/>
        </authorList>
    </citation>
    <scope>NUCLEOTIDE SEQUENCE [LARGE SCALE GENOMIC DNA]</scope>
    <source>
        <strain evidence="9 10">SB-02</strain>
    </source>
</reference>
<evidence type="ECO:0000256" key="2">
    <source>
        <dbReference type="ARBA" id="ARBA00006275"/>
    </source>
</evidence>
<dbReference type="Gene3D" id="1.25.40.390">
    <property type="match status" value="1"/>
</dbReference>
<dbReference type="KEGG" id="fls:GLV81_01385"/>
<dbReference type="SUPFAM" id="SSF48452">
    <property type="entry name" value="TPR-like"/>
    <property type="match status" value="1"/>
</dbReference>
<evidence type="ECO:0000313" key="9">
    <source>
        <dbReference type="EMBL" id="QGW26929.1"/>
    </source>
</evidence>
<proteinExistence type="inferred from homology"/>
<accession>A0A6I6GPB8</accession>
<comment type="similarity">
    <text evidence="2">Belongs to the SusD family.</text>
</comment>
<dbReference type="Pfam" id="PF14322">
    <property type="entry name" value="SusD-like_3"/>
    <property type="match status" value="1"/>
</dbReference>
<dbReference type="GO" id="GO:0009279">
    <property type="term" value="C:cell outer membrane"/>
    <property type="evidence" value="ECO:0007669"/>
    <property type="project" value="UniProtKB-SubCell"/>
</dbReference>
<evidence type="ECO:0000259" key="7">
    <source>
        <dbReference type="Pfam" id="PF07980"/>
    </source>
</evidence>
<keyword evidence="10" id="KW-1185">Reference proteome</keyword>
<dbReference type="Pfam" id="PF07980">
    <property type="entry name" value="SusD_RagB"/>
    <property type="match status" value="1"/>
</dbReference>
<evidence type="ECO:0000256" key="6">
    <source>
        <dbReference type="SAM" id="SignalP"/>
    </source>
</evidence>
<keyword evidence="3 6" id="KW-0732">Signal</keyword>
<dbReference type="RefSeq" id="WP_157476166.1">
    <property type="nucleotide sequence ID" value="NZ_CP046566.1"/>
</dbReference>
<gene>
    <name evidence="9" type="ORF">GLV81_01385</name>
</gene>